<evidence type="ECO:0000256" key="1">
    <source>
        <dbReference type="SAM" id="MobiDB-lite"/>
    </source>
</evidence>
<dbReference type="Proteomes" id="UP001066276">
    <property type="component" value="Chromosome 4_2"/>
</dbReference>
<organism evidence="2 3">
    <name type="scientific">Pleurodeles waltl</name>
    <name type="common">Iberian ribbed newt</name>
    <dbReference type="NCBI Taxonomy" id="8319"/>
    <lineage>
        <taxon>Eukaryota</taxon>
        <taxon>Metazoa</taxon>
        <taxon>Chordata</taxon>
        <taxon>Craniata</taxon>
        <taxon>Vertebrata</taxon>
        <taxon>Euteleostomi</taxon>
        <taxon>Amphibia</taxon>
        <taxon>Batrachia</taxon>
        <taxon>Caudata</taxon>
        <taxon>Salamandroidea</taxon>
        <taxon>Salamandridae</taxon>
        <taxon>Pleurodelinae</taxon>
        <taxon>Pleurodeles</taxon>
    </lineage>
</organism>
<gene>
    <name evidence="2" type="ORF">NDU88_000756</name>
</gene>
<accession>A0AAV7S6Z4</accession>
<evidence type="ECO:0000313" key="3">
    <source>
        <dbReference type="Proteomes" id="UP001066276"/>
    </source>
</evidence>
<dbReference type="AlphaFoldDB" id="A0AAV7S6Z4"/>
<name>A0AAV7S6Z4_PLEWA</name>
<comment type="caution">
    <text evidence="2">The sequence shown here is derived from an EMBL/GenBank/DDBJ whole genome shotgun (WGS) entry which is preliminary data.</text>
</comment>
<keyword evidence="3" id="KW-1185">Reference proteome</keyword>
<evidence type="ECO:0000313" key="2">
    <source>
        <dbReference type="EMBL" id="KAJ1160254.1"/>
    </source>
</evidence>
<sequence>MKTEPVGLYCHDKRYDGTGTREHTVSRQRNDDSATSCIGRSQPGHLLFVDTSEHPSGSRKSLTSSRPLLRS</sequence>
<feature type="compositionally biased region" description="Polar residues" evidence="1">
    <location>
        <begin position="54"/>
        <end position="71"/>
    </location>
</feature>
<feature type="compositionally biased region" description="Basic and acidic residues" evidence="1">
    <location>
        <begin position="13"/>
        <end position="32"/>
    </location>
</feature>
<feature type="region of interest" description="Disordered" evidence="1">
    <location>
        <begin position="13"/>
        <end position="71"/>
    </location>
</feature>
<proteinExistence type="predicted"/>
<reference evidence="2" key="1">
    <citation type="journal article" date="2022" name="bioRxiv">
        <title>Sequencing and chromosome-scale assembly of the giantPleurodeles waltlgenome.</title>
        <authorList>
            <person name="Brown T."/>
            <person name="Elewa A."/>
            <person name="Iarovenko S."/>
            <person name="Subramanian E."/>
            <person name="Araus A.J."/>
            <person name="Petzold A."/>
            <person name="Susuki M."/>
            <person name="Suzuki K.-i.T."/>
            <person name="Hayashi T."/>
            <person name="Toyoda A."/>
            <person name="Oliveira C."/>
            <person name="Osipova E."/>
            <person name="Leigh N.D."/>
            <person name="Simon A."/>
            <person name="Yun M.H."/>
        </authorList>
    </citation>
    <scope>NUCLEOTIDE SEQUENCE</scope>
    <source>
        <strain evidence="2">20211129_DDA</strain>
        <tissue evidence="2">Liver</tissue>
    </source>
</reference>
<dbReference type="EMBL" id="JANPWB010000008">
    <property type="protein sequence ID" value="KAJ1160254.1"/>
    <property type="molecule type" value="Genomic_DNA"/>
</dbReference>
<protein>
    <submittedName>
        <fullName evidence="2">Uncharacterized protein</fullName>
    </submittedName>
</protein>